<keyword evidence="3" id="KW-0597">Phosphoprotein</keyword>
<keyword evidence="7" id="KW-0067">ATP-binding</keyword>
<organism evidence="12 14">
    <name type="scientific">Pseudodesulfovibrio indicus</name>
    <dbReference type="NCBI Taxonomy" id="1716143"/>
    <lineage>
        <taxon>Bacteria</taxon>
        <taxon>Pseudomonadati</taxon>
        <taxon>Thermodesulfobacteriota</taxon>
        <taxon>Desulfovibrionia</taxon>
        <taxon>Desulfovibrionales</taxon>
        <taxon>Desulfovibrionaceae</taxon>
    </lineage>
</organism>
<evidence type="ECO:0000256" key="7">
    <source>
        <dbReference type="ARBA" id="ARBA00022840"/>
    </source>
</evidence>
<protein>
    <recommendedName>
        <fullName evidence="2">histidine kinase</fullName>
        <ecNumber evidence="2">2.7.13.3</ecNumber>
    </recommendedName>
</protein>
<dbReference type="InterPro" id="IPR004358">
    <property type="entry name" value="Sig_transdc_His_kin-like_C"/>
</dbReference>
<dbReference type="Pfam" id="PF02518">
    <property type="entry name" value="HATPase_c"/>
    <property type="match status" value="1"/>
</dbReference>
<evidence type="ECO:0000259" key="10">
    <source>
        <dbReference type="PROSITE" id="PS50109"/>
    </source>
</evidence>
<dbReference type="Proteomes" id="UP000295506">
    <property type="component" value="Unassembled WGS sequence"/>
</dbReference>
<dbReference type="InterPro" id="IPR005467">
    <property type="entry name" value="His_kinase_dom"/>
</dbReference>
<feature type="transmembrane region" description="Helical" evidence="9">
    <location>
        <begin position="12"/>
        <end position="31"/>
    </location>
</feature>
<evidence type="ECO:0000256" key="6">
    <source>
        <dbReference type="ARBA" id="ARBA00022777"/>
    </source>
</evidence>
<evidence type="ECO:0000256" key="3">
    <source>
        <dbReference type="ARBA" id="ARBA00022553"/>
    </source>
</evidence>
<evidence type="ECO:0000256" key="9">
    <source>
        <dbReference type="SAM" id="Phobius"/>
    </source>
</evidence>
<evidence type="ECO:0000256" key="4">
    <source>
        <dbReference type="ARBA" id="ARBA00022679"/>
    </source>
</evidence>
<dbReference type="AlphaFoldDB" id="A0A126QMF1"/>
<gene>
    <name evidence="11" type="ORF">AWY79_09095</name>
    <name evidence="12" type="ORF">EDC59_101699</name>
</gene>
<feature type="domain" description="Histidine kinase" evidence="10">
    <location>
        <begin position="129"/>
        <end position="331"/>
    </location>
</feature>
<keyword evidence="4" id="KW-0808">Transferase</keyword>
<keyword evidence="13" id="KW-1185">Reference proteome</keyword>
<evidence type="ECO:0000256" key="2">
    <source>
        <dbReference type="ARBA" id="ARBA00012438"/>
    </source>
</evidence>
<keyword evidence="9" id="KW-0472">Membrane</keyword>
<dbReference type="Gene3D" id="3.30.565.10">
    <property type="entry name" value="Histidine kinase-like ATPase, C-terminal domain"/>
    <property type="match status" value="1"/>
</dbReference>
<dbReference type="EMBL" id="SOBK01000001">
    <property type="protein sequence ID" value="TDT92293.1"/>
    <property type="molecule type" value="Genomic_DNA"/>
</dbReference>
<keyword evidence="8" id="KW-0902">Two-component regulatory system</keyword>
<dbReference type="GO" id="GO:0000160">
    <property type="term" value="P:phosphorelay signal transduction system"/>
    <property type="evidence" value="ECO:0007669"/>
    <property type="project" value="UniProtKB-KW"/>
</dbReference>
<dbReference type="SMART" id="SM00387">
    <property type="entry name" value="HATPase_c"/>
    <property type="match status" value="1"/>
</dbReference>
<comment type="catalytic activity">
    <reaction evidence="1">
        <text>ATP + protein L-histidine = ADP + protein N-phospho-L-histidine.</text>
        <dbReference type="EC" id="2.7.13.3"/>
    </reaction>
</comment>
<dbReference type="EC" id="2.7.13.3" evidence="2"/>
<dbReference type="EMBL" id="CP014206">
    <property type="protein sequence ID" value="AMK11260.1"/>
    <property type="molecule type" value="Genomic_DNA"/>
</dbReference>
<dbReference type="RefSeq" id="WP_066802723.1">
    <property type="nucleotide sequence ID" value="NZ_CP014206.1"/>
</dbReference>
<evidence type="ECO:0000256" key="5">
    <source>
        <dbReference type="ARBA" id="ARBA00022741"/>
    </source>
</evidence>
<evidence type="ECO:0000313" key="14">
    <source>
        <dbReference type="Proteomes" id="UP000295506"/>
    </source>
</evidence>
<name>A0A126QMF1_9BACT</name>
<dbReference type="OrthoDB" id="9808844at2"/>
<feature type="transmembrane region" description="Helical" evidence="9">
    <location>
        <begin position="43"/>
        <end position="76"/>
    </location>
</feature>
<keyword evidence="9" id="KW-0812">Transmembrane</keyword>
<keyword evidence="6 12" id="KW-0418">Kinase</keyword>
<dbReference type="GO" id="GO:0005524">
    <property type="term" value="F:ATP binding"/>
    <property type="evidence" value="ECO:0007669"/>
    <property type="project" value="UniProtKB-KW"/>
</dbReference>
<dbReference type="PANTHER" id="PTHR43065:SF10">
    <property type="entry name" value="PEROXIDE STRESS-ACTIVATED HISTIDINE KINASE MAK3"/>
    <property type="match status" value="1"/>
</dbReference>
<evidence type="ECO:0000313" key="12">
    <source>
        <dbReference type="EMBL" id="TDT92293.1"/>
    </source>
</evidence>
<dbReference type="GO" id="GO:0004673">
    <property type="term" value="F:protein histidine kinase activity"/>
    <property type="evidence" value="ECO:0007669"/>
    <property type="project" value="UniProtKB-EC"/>
</dbReference>
<keyword evidence="5" id="KW-0547">Nucleotide-binding</keyword>
<dbReference type="SUPFAM" id="SSF55874">
    <property type="entry name" value="ATPase domain of HSP90 chaperone/DNA topoisomerase II/histidine kinase"/>
    <property type="match status" value="1"/>
</dbReference>
<dbReference type="PANTHER" id="PTHR43065">
    <property type="entry name" value="SENSOR HISTIDINE KINASE"/>
    <property type="match status" value="1"/>
</dbReference>
<dbReference type="InterPro" id="IPR036890">
    <property type="entry name" value="HATPase_C_sf"/>
</dbReference>
<proteinExistence type="predicted"/>
<reference evidence="12 14" key="2">
    <citation type="submission" date="2019-03" db="EMBL/GenBank/DDBJ databases">
        <title>Genomic Encyclopedia of Type Strains, Phase IV (KMG-IV): sequencing the most valuable type-strain genomes for metagenomic binning, comparative biology and taxonomic classification.</title>
        <authorList>
            <person name="Goeker M."/>
        </authorList>
    </citation>
    <scope>NUCLEOTIDE SEQUENCE [LARGE SCALE GENOMIC DNA]</scope>
    <source>
        <strain evidence="12 14">DSM 101483</strain>
    </source>
</reference>
<sequence>MSNIRKEGLKKYVLLLSIVAISILHFSGLHGSIGLHGIHRELFFIPILLASFWFGLKPGVVVSIVVSAIFIAGIYVDGSHMPAALTIAQIAIFIFVACMLGWLSDHQRRKNEELVEAEKLSILGQTAGVLSWEIKDSVRAIKNLFERGNGLTESQLNKDFTDELDAVDALAQSMTEYVAKESLNITTVDLNDAVKDMVDRYHAHFKERGLHLEVSNDASGCPTKVDPSAISWVLAKLLDNAMDVSKKGNSVFISTSRHGSHCTLEVEDQGVGIAEEHVKKLFTPFFSTKPGGSGISLAACKKTLREIGGDIRVKSVIGSGTSFTIEIPRQSDL</sequence>
<dbReference type="Proteomes" id="UP000055611">
    <property type="component" value="Chromosome"/>
</dbReference>
<keyword evidence="9" id="KW-1133">Transmembrane helix</keyword>
<dbReference type="PRINTS" id="PR00344">
    <property type="entry name" value="BCTRLSENSOR"/>
</dbReference>
<feature type="transmembrane region" description="Helical" evidence="9">
    <location>
        <begin position="83"/>
        <end position="103"/>
    </location>
</feature>
<accession>A0A126QMF1</accession>
<evidence type="ECO:0000256" key="1">
    <source>
        <dbReference type="ARBA" id="ARBA00000085"/>
    </source>
</evidence>
<reference evidence="11 13" key="1">
    <citation type="journal article" date="2016" name="Front. Microbiol.">
        <title>Genome Sequence of the Piezophilic, Mesophilic Sulfate-Reducing Bacterium Desulfovibrio indicus J2T.</title>
        <authorList>
            <person name="Cao J."/>
            <person name="Maignien L."/>
            <person name="Shao Z."/>
            <person name="Alain K."/>
            <person name="Jebbar M."/>
        </authorList>
    </citation>
    <scope>NUCLEOTIDE SEQUENCE [LARGE SCALE GENOMIC DNA]</scope>
    <source>
        <strain evidence="11 13">J2</strain>
    </source>
</reference>
<evidence type="ECO:0000313" key="13">
    <source>
        <dbReference type="Proteomes" id="UP000055611"/>
    </source>
</evidence>
<dbReference type="InterPro" id="IPR003594">
    <property type="entry name" value="HATPase_dom"/>
</dbReference>
<evidence type="ECO:0000256" key="8">
    <source>
        <dbReference type="ARBA" id="ARBA00023012"/>
    </source>
</evidence>
<dbReference type="KEGG" id="dej:AWY79_09095"/>
<evidence type="ECO:0000313" key="11">
    <source>
        <dbReference type="EMBL" id="AMK11260.1"/>
    </source>
</evidence>
<dbReference type="PROSITE" id="PS50109">
    <property type="entry name" value="HIS_KIN"/>
    <property type="match status" value="1"/>
</dbReference>